<dbReference type="AlphaFoldDB" id="A0A1G9RW56"/>
<keyword evidence="1" id="KW-0378">Hydrolase</keyword>
<evidence type="ECO:0000313" key="3">
    <source>
        <dbReference type="EMBL" id="SDM27394.1"/>
    </source>
</evidence>
<dbReference type="RefSeq" id="WP_091769440.1">
    <property type="nucleotide sequence ID" value="NZ_FNHG01000008.1"/>
</dbReference>
<evidence type="ECO:0000313" key="4">
    <source>
        <dbReference type="Proteomes" id="UP000199759"/>
    </source>
</evidence>
<dbReference type="InterPro" id="IPR029069">
    <property type="entry name" value="HotDog_dom_sf"/>
</dbReference>
<dbReference type="STRING" id="144026.SAMN04488568_10813"/>
<dbReference type="InterPro" id="IPR006683">
    <property type="entry name" value="Thioestr_dom"/>
</dbReference>
<dbReference type="NCBIfam" id="TIGR00369">
    <property type="entry name" value="unchar_dom_1"/>
    <property type="match status" value="1"/>
</dbReference>
<protein>
    <submittedName>
        <fullName evidence="3">Uncharacterized domain 1-containing protein</fullName>
    </submittedName>
</protein>
<keyword evidence="4" id="KW-1185">Reference proteome</keyword>
<sequence length="167" mass="17080">MSDTDTPGDLQTLLDELAPLLVDGSPHAVALGLTLVSLKPGLAVMRAPYSADLVGDPESGILHGGVITALLDHVCGLAAFSGFGGQDTPATLDLRLDYMRPAKPGLDVTAEAVCLKSHGLVAFVRATAHDGDINDPVATAQAAFMVTGASKAAQERAVEALRSGQPL</sequence>
<dbReference type="PANTHER" id="PTHR43240:SF7">
    <property type="entry name" value="BLR7284 PROTEIN"/>
    <property type="match status" value="1"/>
</dbReference>
<gene>
    <name evidence="3" type="ORF">SAMN04488568_10813</name>
</gene>
<name>A0A1G9RW56_9PROT</name>
<dbReference type="GO" id="GO:0005829">
    <property type="term" value="C:cytosol"/>
    <property type="evidence" value="ECO:0007669"/>
    <property type="project" value="TreeGrafter"/>
</dbReference>
<organism evidence="3 4">
    <name type="scientific">Maricaulis salignorans</name>
    <dbReference type="NCBI Taxonomy" id="144026"/>
    <lineage>
        <taxon>Bacteria</taxon>
        <taxon>Pseudomonadati</taxon>
        <taxon>Pseudomonadota</taxon>
        <taxon>Alphaproteobacteria</taxon>
        <taxon>Maricaulales</taxon>
        <taxon>Maricaulaceae</taxon>
        <taxon>Maricaulis</taxon>
    </lineage>
</organism>
<dbReference type="EMBL" id="FNHG01000008">
    <property type="protein sequence ID" value="SDM27394.1"/>
    <property type="molecule type" value="Genomic_DNA"/>
</dbReference>
<reference evidence="3 4" key="1">
    <citation type="submission" date="2016-10" db="EMBL/GenBank/DDBJ databases">
        <authorList>
            <person name="de Groot N.N."/>
        </authorList>
    </citation>
    <scope>NUCLEOTIDE SEQUENCE [LARGE SCALE GENOMIC DNA]</scope>
    <source>
        <strain evidence="3 4">DSM 16077</strain>
    </source>
</reference>
<dbReference type="GO" id="GO:0061522">
    <property type="term" value="F:1,4-dihydroxy-2-naphthoyl-CoA thioesterase activity"/>
    <property type="evidence" value="ECO:0007669"/>
    <property type="project" value="TreeGrafter"/>
</dbReference>
<dbReference type="SUPFAM" id="SSF54637">
    <property type="entry name" value="Thioesterase/thiol ester dehydrase-isomerase"/>
    <property type="match status" value="1"/>
</dbReference>
<dbReference type="PANTHER" id="PTHR43240">
    <property type="entry name" value="1,4-DIHYDROXY-2-NAPHTHOYL-COA THIOESTERASE 1"/>
    <property type="match status" value="1"/>
</dbReference>
<evidence type="ECO:0000259" key="2">
    <source>
        <dbReference type="Pfam" id="PF03061"/>
    </source>
</evidence>
<dbReference type="CDD" id="cd03443">
    <property type="entry name" value="PaaI_thioesterase"/>
    <property type="match status" value="1"/>
</dbReference>
<dbReference type="InterPro" id="IPR003736">
    <property type="entry name" value="PAAI_dom"/>
</dbReference>
<dbReference type="Proteomes" id="UP000199759">
    <property type="component" value="Unassembled WGS sequence"/>
</dbReference>
<dbReference type="OrthoDB" id="9813158at2"/>
<proteinExistence type="predicted"/>
<feature type="domain" description="Thioesterase" evidence="2">
    <location>
        <begin position="60"/>
        <end position="134"/>
    </location>
</feature>
<dbReference type="Gene3D" id="3.10.129.10">
    <property type="entry name" value="Hotdog Thioesterase"/>
    <property type="match status" value="1"/>
</dbReference>
<accession>A0A1G9RW56</accession>
<dbReference type="Pfam" id="PF03061">
    <property type="entry name" value="4HBT"/>
    <property type="match status" value="1"/>
</dbReference>
<evidence type="ECO:0000256" key="1">
    <source>
        <dbReference type="ARBA" id="ARBA00022801"/>
    </source>
</evidence>